<gene>
    <name evidence="1" type="ORF">OFUS_LOCUS23644</name>
</gene>
<dbReference type="Proteomes" id="UP000749559">
    <property type="component" value="Unassembled WGS sequence"/>
</dbReference>
<accession>A0A8J1TB53</accession>
<dbReference type="AlphaFoldDB" id="A0A8J1TB53"/>
<keyword evidence="2" id="KW-1185">Reference proteome</keyword>
<sequence>RMRIKLRFDFRSNIFKNIFSYCLSYLALFGRSLLNNKMDHQHSTEDRLMCTLCRVQQQSSDVLKRARHRQITWPKPKQYTTQSPIQDPTVFTTIDDAFSSVLQYMTTTTRQCKRYYKSSPESSKSPGDHTHCNRFHTPEYTALQQRNPLQNSEDVNVIVHPGTYAVTAGSWGTPRQQTHVVRVDQGESVNLDFML</sequence>
<dbReference type="GO" id="GO:1901222">
    <property type="term" value="P:regulation of non-canonical NF-kappaB signal transduction"/>
    <property type="evidence" value="ECO:0007669"/>
    <property type="project" value="InterPro"/>
</dbReference>
<feature type="non-terminal residue" evidence="1">
    <location>
        <position position="1"/>
    </location>
</feature>
<comment type="caution">
    <text evidence="1">The sequence shown here is derived from an EMBL/GenBank/DDBJ whole genome shotgun (WGS) entry which is preliminary data.</text>
</comment>
<evidence type="ECO:0000313" key="1">
    <source>
        <dbReference type="EMBL" id="CAH1799661.1"/>
    </source>
</evidence>
<reference evidence="1" key="1">
    <citation type="submission" date="2022-03" db="EMBL/GenBank/DDBJ databases">
        <authorList>
            <person name="Martin C."/>
        </authorList>
    </citation>
    <scope>NUCLEOTIDE SEQUENCE</scope>
</reference>
<dbReference type="OrthoDB" id="5945634at2759"/>
<dbReference type="InterPro" id="IPR033214">
    <property type="entry name" value="AKIP1"/>
</dbReference>
<protein>
    <submittedName>
        <fullName evidence="1">Uncharacterized protein</fullName>
    </submittedName>
</protein>
<dbReference type="PANTHER" id="PTHR14330">
    <property type="entry name" value="A-KINASE-INTERACTING PROTEIN 1"/>
    <property type="match status" value="1"/>
</dbReference>
<dbReference type="GO" id="GO:0005654">
    <property type="term" value="C:nucleoplasm"/>
    <property type="evidence" value="ECO:0007669"/>
    <property type="project" value="TreeGrafter"/>
</dbReference>
<organism evidence="1 2">
    <name type="scientific">Owenia fusiformis</name>
    <name type="common">Polychaete worm</name>
    <dbReference type="NCBI Taxonomy" id="6347"/>
    <lineage>
        <taxon>Eukaryota</taxon>
        <taxon>Metazoa</taxon>
        <taxon>Spiralia</taxon>
        <taxon>Lophotrochozoa</taxon>
        <taxon>Annelida</taxon>
        <taxon>Polychaeta</taxon>
        <taxon>Sedentaria</taxon>
        <taxon>Canalipalpata</taxon>
        <taxon>Sabellida</taxon>
        <taxon>Oweniida</taxon>
        <taxon>Oweniidae</taxon>
        <taxon>Owenia</taxon>
    </lineage>
</organism>
<evidence type="ECO:0000313" key="2">
    <source>
        <dbReference type="Proteomes" id="UP000749559"/>
    </source>
</evidence>
<proteinExistence type="predicted"/>
<dbReference type="PANTHER" id="PTHR14330:SF2">
    <property type="entry name" value="A-KINASE-INTERACTING PROTEIN 1"/>
    <property type="match status" value="1"/>
</dbReference>
<name>A0A8J1TB53_OWEFU</name>
<dbReference type="EMBL" id="CAIIXF020000011">
    <property type="protein sequence ID" value="CAH1799661.1"/>
    <property type="molecule type" value="Genomic_DNA"/>
</dbReference>